<dbReference type="AlphaFoldDB" id="A0A7Y9DVC2"/>
<name>A0A7Y9DVC2_9PSEU</name>
<comment type="subcellular location">
    <subcellularLocation>
        <location evidence="1">Cell membrane</location>
        <topology evidence="1">Multi-pass membrane protein</topology>
    </subcellularLocation>
</comment>
<sequence length="379" mass="37695">MKVVRLLVGALLVGAVVVHLGTGAVLDGLRAVSGGAVLAALGIGLVTTAAAAARWCLVARGVGLRLRFPRALADCYRAQFLNSVLPAGVLGDVHRAVDHGRRNADVARGVRAVVIERVAGQVVVVAACAVLLIALPAPVRDRVEPVTVLWVLAVAAAVALAVVPWVRRRPDVVVPAQRTGSAPGSVPGSVPVSVPGQRTGPMAGSAVGSSRAGQVAGPAAASGRGWVDPVVRAVAAFGADLRAGLFRRGTGPGVVVLSLVATAGHLALLAVAAGPVAPVEVLLPLLALALLAMGLPINVGGWGPREAMMAASFGAAGLGAAAGLTAAVTYGVLALVSCAPGLGVLLLGRVALPRPADRDTAAVPNSGRLTYRTRPASVA</sequence>
<feature type="transmembrane region" description="Helical" evidence="6">
    <location>
        <begin position="281"/>
        <end position="300"/>
    </location>
</feature>
<dbReference type="Pfam" id="PF03706">
    <property type="entry name" value="LPG_synthase_TM"/>
    <property type="match status" value="1"/>
</dbReference>
<evidence type="ECO:0000256" key="5">
    <source>
        <dbReference type="ARBA" id="ARBA00023136"/>
    </source>
</evidence>
<feature type="transmembrane region" description="Helical" evidence="6">
    <location>
        <begin position="254"/>
        <end position="275"/>
    </location>
</feature>
<gene>
    <name evidence="7" type="ORF">BJ983_002268</name>
</gene>
<dbReference type="InterPro" id="IPR022791">
    <property type="entry name" value="L-PG_synthase/AglD"/>
</dbReference>
<proteinExistence type="predicted"/>
<keyword evidence="3 6" id="KW-0812">Transmembrane</keyword>
<feature type="transmembrane region" description="Helical" evidence="6">
    <location>
        <begin position="307"/>
        <end position="326"/>
    </location>
</feature>
<dbReference type="GO" id="GO:0005886">
    <property type="term" value="C:plasma membrane"/>
    <property type="evidence" value="ECO:0007669"/>
    <property type="project" value="UniProtKB-SubCell"/>
</dbReference>
<reference evidence="7 8" key="1">
    <citation type="submission" date="2020-07" db="EMBL/GenBank/DDBJ databases">
        <title>Sequencing the genomes of 1000 actinobacteria strains.</title>
        <authorList>
            <person name="Klenk H.-P."/>
        </authorList>
    </citation>
    <scope>NUCLEOTIDE SEQUENCE [LARGE SCALE GENOMIC DNA]</scope>
    <source>
        <strain evidence="7 8">DSM 45772</strain>
    </source>
</reference>
<dbReference type="Proteomes" id="UP000535890">
    <property type="component" value="Unassembled WGS sequence"/>
</dbReference>
<evidence type="ECO:0000256" key="4">
    <source>
        <dbReference type="ARBA" id="ARBA00022989"/>
    </source>
</evidence>
<keyword evidence="5 6" id="KW-0472">Membrane</keyword>
<evidence type="ECO:0000313" key="7">
    <source>
        <dbReference type="EMBL" id="NYD36166.1"/>
    </source>
</evidence>
<evidence type="ECO:0000256" key="6">
    <source>
        <dbReference type="SAM" id="Phobius"/>
    </source>
</evidence>
<feature type="transmembrane region" description="Helical" evidence="6">
    <location>
        <begin position="33"/>
        <end position="57"/>
    </location>
</feature>
<keyword evidence="4 6" id="KW-1133">Transmembrane helix</keyword>
<protein>
    <submittedName>
        <fullName evidence="7">Uncharacterized membrane protein YbhN (UPF0104 family)</fullName>
    </submittedName>
</protein>
<dbReference type="PANTHER" id="PTHR40277">
    <property type="entry name" value="BLL5419 PROTEIN"/>
    <property type="match status" value="1"/>
</dbReference>
<evidence type="ECO:0000313" key="8">
    <source>
        <dbReference type="Proteomes" id="UP000535890"/>
    </source>
</evidence>
<accession>A0A7Y9DVC2</accession>
<comment type="caution">
    <text evidence="7">The sequence shown here is derived from an EMBL/GenBank/DDBJ whole genome shotgun (WGS) entry which is preliminary data.</text>
</comment>
<feature type="transmembrane region" description="Helical" evidence="6">
    <location>
        <begin position="147"/>
        <end position="166"/>
    </location>
</feature>
<keyword evidence="8" id="KW-1185">Reference proteome</keyword>
<keyword evidence="2" id="KW-1003">Cell membrane</keyword>
<dbReference type="RefSeq" id="WP_343054032.1">
    <property type="nucleotide sequence ID" value="NZ_BAABHP010000007.1"/>
</dbReference>
<evidence type="ECO:0000256" key="1">
    <source>
        <dbReference type="ARBA" id="ARBA00004651"/>
    </source>
</evidence>
<evidence type="ECO:0000256" key="3">
    <source>
        <dbReference type="ARBA" id="ARBA00022692"/>
    </source>
</evidence>
<feature type="transmembrane region" description="Helical" evidence="6">
    <location>
        <begin position="118"/>
        <end position="135"/>
    </location>
</feature>
<evidence type="ECO:0000256" key="2">
    <source>
        <dbReference type="ARBA" id="ARBA00022475"/>
    </source>
</evidence>
<dbReference type="EMBL" id="JACCBN010000001">
    <property type="protein sequence ID" value="NYD36166.1"/>
    <property type="molecule type" value="Genomic_DNA"/>
</dbReference>
<dbReference type="PANTHER" id="PTHR40277:SF1">
    <property type="entry name" value="BLL5419 PROTEIN"/>
    <property type="match status" value="1"/>
</dbReference>
<organism evidence="7 8">
    <name type="scientific">Actinomycetospora corticicola</name>
    <dbReference type="NCBI Taxonomy" id="663602"/>
    <lineage>
        <taxon>Bacteria</taxon>
        <taxon>Bacillati</taxon>
        <taxon>Actinomycetota</taxon>
        <taxon>Actinomycetes</taxon>
        <taxon>Pseudonocardiales</taxon>
        <taxon>Pseudonocardiaceae</taxon>
        <taxon>Actinomycetospora</taxon>
    </lineage>
</organism>